<accession>A0ABM0N1A7</accession>
<gene>
    <name evidence="9" type="primary">LOC100367602</name>
</gene>
<dbReference type="InterPro" id="IPR007074">
    <property type="entry name" value="LicD/FKTN/FKRP_NTP_transf"/>
</dbReference>
<protein>
    <submittedName>
        <fullName evidence="9">Fukutin-like</fullName>
    </submittedName>
</protein>
<keyword evidence="4 5" id="KW-0472">Membrane</keyword>
<keyword evidence="2 5" id="KW-0812">Transmembrane</keyword>
<dbReference type="RefSeq" id="XP_006826048.1">
    <property type="nucleotide sequence ID" value="XM_006825985.1"/>
</dbReference>
<keyword evidence="3 5" id="KW-1133">Transmembrane helix</keyword>
<dbReference type="Pfam" id="PF04991">
    <property type="entry name" value="LicD"/>
    <property type="match status" value="1"/>
</dbReference>
<evidence type="ECO:0000256" key="5">
    <source>
        <dbReference type="SAM" id="Phobius"/>
    </source>
</evidence>
<evidence type="ECO:0000259" key="6">
    <source>
        <dbReference type="Pfam" id="PF04991"/>
    </source>
</evidence>
<dbReference type="GeneID" id="100367602"/>
<comment type="subcellular location">
    <subcellularLocation>
        <location evidence="1">Membrane</location>
        <topology evidence="1">Single-pass membrane protein</topology>
    </subcellularLocation>
</comment>
<name>A0ABM0N1A7_SACKO</name>
<evidence type="ECO:0000313" key="9">
    <source>
        <dbReference type="RefSeq" id="XP_006826048.1"/>
    </source>
</evidence>
<feature type="transmembrane region" description="Helical" evidence="5">
    <location>
        <begin position="6"/>
        <end position="25"/>
    </location>
</feature>
<evidence type="ECO:0000259" key="7">
    <source>
        <dbReference type="Pfam" id="PF19737"/>
    </source>
</evidence>
<dbReference type="PANTHER" id="PTHR15407:SF28">
    <property type="entry name" value="RIBITOL-5-PHOSPHATE TRANSFERASE FKTN"/>
    <property type="match status" value="1"/>
</dbReference>
<dbReference type="Pfam" id="PF19737">
    <property type="entry name" value="FKTN_N"/>
    <property type="match status" value="1"/>
</dbReference>
<feature type="domain" description="Ribitol-5-phosphate transferase FKTN N-terminal" evidence="7">
    <location>
        <begin position="2"/>
        <end position="277"/>
    </location>
</feature>
<dbReference type="InterPro" id="IPR045587">
    <property type="entry name" value="FKTN_N"/>
</dbReference>
<dbReference type="PANTHER" id="PTHR15407">
    <property type="entry name" value="FUKUTIN-RELATED"/>
    <property type="match status" value="1"/>
</dbReference>
<evidence type="ECO:0000256" key="2">
    <source>
        <dbReference type="ARBA" id="ARBA00022692"/>
    </source>
</evidence>
<evidence type="ECO:0000256" key="4">
    <source>
        <dbReference type="ARBA" id="ARBA00023136"/>
    </source>
</evidence>
<sequence>MKRAVVLSSLLAISVIFMFLQIYFLSFHNRSNGRDHTELTAEIRHHEKSMASPNNVIKLFVNITAAHNVPVFLIDPSILQTIVNYQKSGTKTVGKCKYLCHSRLVTTFAILHNHWNPQTQFLVTLKKNGFTWTHTTGQDPRLLSVPSMNAIDVSLHYLFINSHHVIHLVIFFERNDNYWWHGPITLQDTFDSHIETIGLNLSAVLIGQHAGAYDKMEIMQFKADGLKINVPRYPTLFLEQVPHSQFIECNYARAKEFLDKNGDDNSADAVHFRVKAKNLLSKAKELLDQIGIQFWLSSGTCLGWFRECNTISHSKDVDIGIWIKDYDVRLIPALQMSGLHLKHIFGKREDSFELSFLADDIKLDIFFFYEEGNTMWNGGTQVKSAKKFKYVFPRFTLCWTEFLGMKVRVPCQSQAYIEANYGKDWNTRVMEWDWKKNPPNVQENGYWDSNEWSQVMQIFG</sequence>
<evidence type="ECO:0000256" key="1">
    <source>
        <dbReference type="ARBA" id="ARBA00004167"/>
    </source>
</evidence>
<feature type="domain" description="LicD/FKTN/FKRP nucleotidyltransferase" evidence="6">
    <location>
        <begin position="291"/>
        <end position="327"/>
    </location>
</feature>
<reference evidence="9" key="1">
    <citation type="submission" date="2025-08" db="UniProtKB">
        <authorList>
            <consortium name="RefSeq"/>
        </authorList>
    </citation>
    <scope>IDENTIFICATION</scope>
    <source>
        <tissue evidence="9">Testes</tissue>
    </source>
</reference>
<evidence type="ECO:0000313" key="8">
    <source>
        <dbReference type="Proteomes" id="UP000694865"/>
    </source>
</evidence>
<organism evidence="8 9">
    <name type="scientific">Saccoglossus kowalevskii</name>
    <name type="common">Acorn worm</name>
    <dbReference type="NCBI Taxonomy" id="10224"/>
    <lineage>
        <taxon>Eukaryota</taxon>
        <taxon>Metazoa</taxon>
        <taxon>Hemichordata</taxon>
        <taxon>Enteropneusta</taxon>
        <taxon>Harrimaniidae</taxon>
        <taxon>Saccoglossus</taxon>
    </lineage>
</organism>
<keyword evidence="8" id="KW-1185">Reference proteome</keyword>
<dbReference type="InterPro" id="IPR009644">
    <property type="entry name" value="FKTN/MNN4/W02B3.4-1"/>
</dbReference>
<dbReference type="Proteomes" id="UP000694865">
    <property type="component" value="Unplaced"/>
</dbReference>
<evidence type="ECO:0000256" key="3">
    <source>
        <dbReference type="ARBA" id="ARBA00022989"/>
    </source>
</evidence>
<proteinExistence type="predicted"/>